<evidence type="ECO:0000313" key="2">
    <source>
        <dbReference type="Proteomes" id="UP000177690"/>
    </source>
</evidence>
<organism evidence="1 2">
    <name type="scientific">Candidatus Harrisonbacteria bacterium RIFCSPLOWO2_02_FULL_41_13b</name>
    <dbReference type="NCBI Taxonomy" id="1798409"/>
    <lineage>
        <taxon>Bacteria</taxon>
        <taxon>Candidatus Harrisoniibacteriota</taxon>
    </lineage>
</organism>
<accession>A0A1G1ZTT8</accession>
<sequence>MKLKLTFLTIIFFGLGLYYLAQGGIYPMAIVNNTIISKRDFIKNYQAAAVYYRNALKTYAGKEIKGKSANEFMLELKRAVLDSLIENVLIYSELKNQVGDQLTALLEDKIPPFKESAALTVYGLNAADFKEIVLAPQARKEILENQLSLKNKNLDDWLKSARKSAKVYLFTFRVNWDGERVVAN</sequence>
<comment type="caution">
    <text evidence="1">The sequence shown here is derived from an EMBL/GenBank/DDBJ whole genome shotgun (WGS) entry which is preliminary data.</text>
</comment>
<dbReference type="Pfam" id="PF13624">
    <property type="entry name" value="SurA_N_3"/>
    <property type="match status" value="1"/>
</dbReference>
<dbReference type="AlphaFoldDB" id="A0A1G1ZTT8"/>
<dbReference type="Proteomes" id="UP000177690">
    <property type="component" value="Unassembled WGS sequence"/>
</dbReference>
<name>A0A1G1ZTT8_9BACT</name>
<protein>
    <submittedName>
        <fullName evidence="1">Uncharacterized protein</fullName>
    </submittedName>
</protein>
<proteinExistence type="predicted"/>
<gene>
    <name evidence="1" type="ORF">A3I24_02335</name>
</gene>
<dbReference type="InterPro" id="IPR027304">
    <property type="entry name" value="Trigger_fact/SurA_dom_sf"/>
</dbReference>
<dbReference type="EMBL" id="MHJL01000028">
    <property type="protein sequence ID" value="OGY67237.1"/>
    <property type="molecule type" value="Genomic_DNA"/>
</dbReference>
<evidence type="ECO:0000313" key="1">
    <source>
        <dbReference type="EMBL" id="OGY67237.1"/>
    </source>
</evidence>
<dbReference type="SUPFAM" id="SSF109998">
    <property type="entry name" value="Triger factor/SurA peptide-binding domain-like"/>
    <property type="match status" value="1"/>
</dbReference>
<dbReference type="STRING" id="1798409.A3I24_02335"/>
<reference evidence="1 2" key="1">
    <citation type="journal article" date="2016" name="Nat. Commun.">
        <title>Thousands of microbial genomes shed light on interconnected biogeochemical processes in an aquifer system.</title>
        <authorList>
            <person name="Anantharaman K."/>
            <person name="Brown C.T."/>
            <person name="Hug L.A."/>
            <person name="Sharon I."/>
            <person name="Castelle C.J."/>
            <person name="Probst A.J."/>
            <person name="Thomas B.C."/>
            <person name="Singh A."/>
            <person name="Wilkins M.J."/>
            <person name="Karaoz U."/>
            <person name="Brodie E.L."/>
            <person name="Williams K.H."/>
            <person name="Hubbard S.S."/>
            <person name="Banfield J.F."/>
        </authorList>
    </citation>
    <scope>NUCLEOTIDE SEQUENCE [LARGE SCALE GENOMIC DNA]</scope>
</reference>